<gene>
    <name evidence="2" type="ORF">A1O3_09936</name>
</gene>
<dbReference type="PANTHER" id="PTHR42749:SF8">
    <property type="entry name" value="HSP70 FAMILY PROTEIN (AFU_ORTHOLOGUE AFUA_3G13740)"/>
    <property type="match status" value="1"/>
</dbReference>
<evidence type="ECO:0008006" key="4">
    <source>
        <dbReference type="Google" id="ProtNLM"/>
    </source>
</evidence>
<protein>
    <recommendedName>
        <fullName evidence="4">Hsp70-like protein</fullName>
    </recommendedName>
</protein>
<dbReference type="PANTHER" id="PTHR42749">
    <property type="entry name" value="CELL SHAPE-DETERMINING PROTEIN MREB"/>
    <property type="match status" value="1"/>
</dbReference>
<dbReference type="GeneID" id="19174017"/>
<dbReference type="AlphaFoldDB" id="W9XB32"/>
<dbReference type="InterPro" id="IPR043129">
    <property type="entry name" value="ATPase_NBD"/>
</dbReference>
<proteinExistence type="predicted"/>
<reference evidence="2 3" key="1">
    <citation type="submission" date="2013-03" db="EMBL/GenBank/DDBJ databases">
        <title>The Genome Sequence of Capronia epimyces CBS 606.96.</title>
        <authorList>
            <consortium name="The Broad Institute Genomics Platform"/>
            <person name="Cuomo C."/>
            <person name="de Hoog S."/>
            <person name="Gorbushina A."/>
            <person name="Walker B."/>
            <person name="Young S.K."/>
            <person name="Zeng Q."/>
            <person name="Gargeya S."/>
            <person name="Fitzgerald M."/>
            <person name="Haas B."/>
            <person name="Abouelleil A."/>
            <person name="Allen A.W."/>
            <person name="Alvarado L."/>
            <person name="Arachchi H.M."/>
            <person name="Berlin A.M."/>
            <person name="Chapman S.B."/>
            <person name="Gainer-Dewar J."/>
            <person name="Goldberg J."/>
            <person name="Griggs A."/>
            <person name="Gujja S."/>
            <person name="Hansen M."/>
            <person name="Howarth C."/>
            <person name="Imamovic A."/>
            <person name="Ireland A."/>
            <person name="Larimer J."/>
            <person name="McCowan C."/>
            <person name="Murphy C."/>
            <person name="Pearson M."/>
            <person name="Poon T.W."/>
            <person name="Priest M."/>
            <person name="Roberts A."/>
            <person name="Saif S."/>
            <person name="Shea T."/>
            <person name="Sisk P."/>
            <person name="Sykes S."/>
            <person name="Wortman J."/>
            <person name="Nusbaum C."/>
            <person name="Birren B."/>
        </authorList>
    </citation>
    <scope>NUCLEOTIDE SEQUENCE [LARGE SCALE GENOMIC DNA]</scope>
    <source>
        <strain evidence="2 3">CBS 606.96</strain>
    </source>
</reference>
<dbReference type="HOGENOM" id="CLU_009958_2_1_1"/>
<sequence>MDSDILMSDAGVEPVAKARHFVVAVDFGTTFSSVAYVGYTNPNQRRRIELRQVETIDRYPDHPYGNFPCNDVPTEIWYAHKTERTGLSTRDDSGYQSSSADGEEDDDTPFGDLCVPQTPEPELLNNGEDPVLSSLWGYGVQDQVKEADYEADHARRLTRFKLLLDNSEHTASVRSGLYETCKTLKTMHLIKDNVDVIGDYLAHLFRHTKKRLIDSEGYTADSTVEFVLCVPAVWNGNANRQMQLAMARAISNSGFGQLQNESVDNLFIVTEPEAAAACVLASEKTRLKIGETFILLDAGGGTVDAITYTVDRDIPLRLKTEEVAPKGGLYGSSFVNERFEKLLRERLNSESYLEQNGETLQNIIDRLVVDFERREKKKLDAMFPNKIVDCTIKVPGLRESRERRFLNGRMTLRRKEIKDLFRPSLEGVAEIMRDQLTKARKKGCQVSKVILMGGFGQSEALASYLKGVLATEYSAEGQKVILDSSKLQSTAVACGAVLRALRKEDGPARVLQLSYGFLRSEPYGDHKEHSKQKAKLDKIDGVRYVDNTICWIINKGDVLDSEYVVELSVVYTFADDGSKWAACETLYVSDGRHESHYRREHAENQGAQVAGFVDIDLTPLKESGQIKRQPHPKSGMCPYWKITGTLRVFVSGRNLRYVVIPDGGNGNTSRVGGECIAAAFRPGTE</sequence>
<keyword evidence="3" id="KW-1185">Reference proteome</keyword>
<dbReference type="RefSeq" id="XP_007738217.1">
    <property type="nucleotide sequence ID" value="XM_007740027.1"/>
</dbReference>
<organism evidence="2 3">
    <name type="scientific">Capronia epimyces CBS 606.96</name>
    <dbReference type="NCBI Taxonomy" id="1182542"/>
    <lineage>
        <taxon>Eukaryota</taxon>
        <taxon>Fungi</taxon>
        <taxon>Dikarya</taxon>
        <taxon>Ascomycota</taxon>
        <taxon>Pezizomycotina</taxon>
        <taxon>Eurotiomycetes</taxon>
        <taxon>Chaetothyriomycetidae</taxon>
        <taxon>Chaetothyriales</taxon>
        <taxon>Herpotrichiellaceae</taxon>
        <taxon>Capronia</taxon>
    </lineage>
</organism>
<dbReference type="eggNOG" id="KOG0101">
    <property type="taxonomic scope" value="Eukaryota"/>
</dbReference>
<dbReference type="EMBL" id="AMGY01000010">
    <property type="protein sequence ID" value="EXJ77707.1"/>
    <property type="molecule type" value="Genomic_DNA"/>
</dbReference>
<dbReference type="OrthoDB" id="2963168at2759"/>
<dbReference type="SUPFAM" id="SSF53067">
    <property type="entry name" value="Actin-like ATPase domain"/>
    <property type="match status" value="2"/>
</dbReference>
<dbReference type="Proteomes" id="UP000019478">
    <property type="component" value="Unassembled WGS sequence"/>
</dbReference>
<dbReference type="CDD" id="cd10170">
    <property type="entry name" value="ASKHA_NBD_HSP70"/>
    <property type="match status" value="1"/>
</dbReference>
<dbReference type="Gene3D" id="3.30.420.40">
    <property type="match status" value="2"/>
</dbReference>
<accession>W9XB32</accession>
<evidence type="ECO:0000256" key="1">
    <source>
        <dbReference type="SAM" id="MobiDB-lite"/>
    </source>
</evidence>
<dbReference type="Gene3D" id="3.90.640.10">
    <property type="entry name" value="Actin, Chain A, domain 4"/>
    <property type="match status" value="1"/>
</dbReference>
<feature type="region of interest" description="Disordered" evidence="1">
    <location>
        <begin position="87"/>
        <end position="126"/>
    </location>
</feature>
<dbReference type="STRING" id="1182542.W9XB32"/>
<comment type="caution">
    <text evidence="2">The sequence shown here is derived from an EMBL/GenBank/DDBJ whole genome shotgun (WGS) entry which is preliminary data.</text>
</comment>
<evidence type="ECO:0000313" key="3">
    <source>
        <dbReference type="Proteomes" id="UP000019478"/>
    </source>
</evidence>
<name>W9XB32_9EURO</name>
<evidence type="ECO:0000313" key="2">
    <source>
        <dbReference type="EMBL" id="EXJ77707.1"/>
    </source>
</evidence>